<dbReference type="EMBL" id="LR796923">
    <property type="protein sequence ID" value="CAB4175725.1"/>
    <property type="molecule type" value="Genomic_DNA"/>
</dbReference>
<organism evidence="1">
    <name type="scientific">uncultured Caudovirales phage</name>
    <dbReference type="NCBI Taxonomy" id="2100421"/>
    <lineage>
        <taxon>Viruses</taxon>
        <taxon>Duplodnaviria</taxon>
        <taxon>Heunggongvirae</taxon>
        <taxon>Uroviricota</taxon>
        <taxon>Caudoviricetes</taxon>
        <taxon>Peduoviridae</taxon>
        <taxon>Maltschvirus</taxon>
        <taxon>Maltschvirus maltsch</taxon>
    </lineage>
</organism>
<sequence length="825" mass="88795">MPIRINLKEIFPSDPQEILVNKLNFNYNKLLELGVGTPGPTGLTGPQGAAGPIGLVGPQGDRGATWWVDSGDPNTLIFTGLIDGDLYLDQTSNVFQIWKYDDGTSTWNQVVSIAAIVNSYLSGLSTIPFETVSTFQAPGSTPVTKFILFDKRDDYVADATRGTANTSLNNMLFLNNFDETDITYPTLGQDQYNSLLSIFPAHDDTQDSGRAQSGRYHIEMGSLYMDNDILPVGTIQYSELKHNLKAKFYKQYIDPALPPYLPSTNTWINTAKFSLSFTESQSLLDIDQNGAFEFLFPKWNNEGASSIQEELSVVLSSAEAIVERSPAHTHIVADGIHVSTKSSSINATLGLALDFVSLNTKLDGKNHLMLDSNSGVDGVILLNKGAFVNGDMNIVDGLALGSGYEDLTAPANSMIVEGRLGIGTSSPSASSKHHIYTTGSATIKTVSISEIDTLSFSGFVKIFYCQSTLITDVTGYPLTTLYRTSFAGTSQFGLFTGVEIDLSLATSLLHTNSFYGTKIVLDNTSDFSGSNRQVYGNFFQFSPDLSAVTGGGSIRGNQIELSGYVPNSSMAAYGSNILIQQTSNVNQGAVYGNNIKTNINSLSSAASAVTGLNIAMNTDSPNYDLPNSSYAINIFNAGEIPASGETYGLKYDHYGTKGLGAEAYGYHISGATDNYAEGASRFKGSVAIQDDPSDTYVQYVKNSWSGTWTIGWDGQNGSTTYYPTTDAVNDFGVGAIVDYTSGTGGATSMIIYLDHPIAINAAKSVMHVTIRRMGVEPRESLQVIASVSLGNTQTRIDFSAMDGASTWDTTAFARLRFNYTLIETV</sequence>
<reference evidence="1" key="1">
    <citation type="submission" date="2020-05" db="EMBL/GenBank/DDBJ databases">
        <authorList>
            <person name="Chiriac C."/>
            <person name="Salcher M."/>
            <person name="Ghai R."/>
            <person name="Kavagutti S V."/>
        </authorList>
    </citation>
    <scope>NUCLEOTIDE SEQUENCE</scope>
</reference>
<name>A0A6J5Q2T4_9CAUD</name>
<protein>
    <submittedName>
        <fullName evidence="1">Uncharacterized protein</fullName>
    </submittedName>
</protein>
<accession>A0A6J5Q2T4</accession>
<proteinExistence type="predicted"/>
<gene>
    <name evidence="1" type="ORF">UFOVP972_335</name>
</gene>
<evidence type="ECO:0000313" key="1">
    <source>
        <dbReference type="EMBL" id="CAB4175725.1"/>
    </source>
</evidence>